<feature type="DNA-binding region" description="H-T-H motif" evidence="4">
    <location>
        <begin position="30"/>
        <end position="49"/>
    </location>
</feature>
<comment type="caution">
    <text evidence="6">The sequence shown here is derived from an EMBL/GenBank/DDBJ whole genome shotgun (WGS) entry which is preliminary data.</text>
</comment>
<evidence type="ECO:0000256" key="1">
    <source>
        <dbReference type="ARBA" id="ARBA00023015"/>
    </source>
</evidence>
<dbReference type="GO" id="GO:0003700">
    <property type="term" value="F:DNA-binding transcription factor activity"/>
    <property type="evidence" value="ECO:0007669"/>
    <property type="project" value="TreeGrafter"/>
</dbReference>
<evidence type="ECO:0000313" key="7">
    <source>
        <dbReference type="Proteomes" id="UP000578819"/>
    </source>
</evidence>
<keyword evidence="7" id="KW-1185">Reference proteome</keyword>
<dbReference type="InterPro" id="IPR001647">
    <property type="entry name" value="HTH_TetR"/>
</dbReference>
<dbReference type="InterPro" id="IPR050109">
    <property type="entry name" value="HTH-type_TetR-like_transc_reg"/>
</dbReference>
<proteinExistence type="predicted"/>
<reference evidence="6 7" key="1">
    <citation type="submission" date="2020-08" db="EMBL/GenBank/DDBJ databases">
        <title>Sequencing the genomes of 1000 actinobacteria strains.</title>
        <authorList>
            <person name="Klenk H.-P."/>
        </authorList>
    </citation>
    <scope>NUCLEOTIDE SEQUENCE [LARGE SCALE GENOMIC DNA]</scope>
    <source>
        <strain evidence="6 7">DSM 45886</strain>
    </source>
</reference>
<dbReference type="SUPFAM" id="SSF48498">
    <property type="entry name" value="Tetracyclin repressor-like, C-terminal domain"/>
    <property type="match status" value="1"/>
</dbReference>
<keyword evidence="1" id="KW-0805">Transcription regulation</keyword>
<dbReference type="PROSITE" id="PS50977">
    <property type="entry name" value="HTH_TETR_2"/>
    <property type="match status" value="1"/>
</dbReference>
<evidence type="ECO:0000256" key="2">
    <source>
        <dbReference type="ARBA" id="ARBA00023125"/>
    </source>
</evidence>
<dbReference type="RefSeq" id="WP_184535277.1">
    <property type="nucleotide sequence ID" value="NZ_JACHJW010000001.1"/>
</dbReference>
<dbReference type="InterPro" id="IPR025996">
    <property type="entry name" value="MT1864/Rv1816-like_C"/>
</dbReference>
<gene>
    <name evidence="6" type="ORF">FHR38_003062</name>
</gene>
<protein>
    <submittedName>
        <fullName evidence="6">AcrR family transcriptional regulator</fullName>
    </submittedName>
</protein>
<dbReference type="Pfam" id="PF13305">
    <property type="entry name" value="TetR_C_33"/>
    <property type="match status" value="1"/>
</dbReference>
<keyword evidence="2 4" id="KW-0238">DNA-binding</keyword>
<dbReference type="InterPro" id="IPR036271">
    <property type="entry name" value="Tet_transcr_reg_TetR-rel_C_sf"/>
</dbReference>
<sequence length="202" mass="22395">MQQQSEGGLRTRLVEVGVDLVARDGVEALSLREIARGAGVSHGAPRRYFPTHQSLLAAIAQQGYRALARRIEPLLDEDAHPRAQVYELGREYLAFARTNRGMFELMFRHDLLRGNQIGLREDSLRLFEILVQLVARAVTRATTDRPPAVVAGALWANLQGIAQLTLWGSLQLATQTEDVDLLLRTAVEAHLPTPPRSEPTTC</sequence>
<dbReference type="Gene3D" id="1.10.357.10">
    <property type="entry name" value="Tetracycline Repressor, domain 2"/>
    <property type="match status" value="1"/>
</dbReference>
<dbReference type="Proteomes" id="UP000578819">
    <property type="component" value="Unassembled WGS sequence"/>
</dbReference>
<dbReference type="EMBL" id="JACHJW010000001">
    <property type="protein sequence ID" value="MBB4959329.1"/>
    <property type="molecule type" value="Genomic_DNA"/>
</dbReference>
<evidence type="ECO:0000259" key="5">
    <source>
        <dbReference type="PROSITE" id="PS50977"/>
    </source>
</evidence>
<dbReference type="PANTHER" id="PTHR30055:SF234">
    <property type="entry name" value="HTH-TYPE TRANSCRIPTIONAL REGULATOR BETI"/>
    <property type="match status" value="1"/>
</dbReference>
<feature type="domain" description="HTH tetR-type" evidence="5">
    <location>
        <begin position="7"/>
        <end position="67"/>
    </location>
</feature>
<evidence type="ECO:0000313" key="6">
    <source>
        <dbReference type="EMBL" id="MBB4959329.1"/>
    </source>
</evidence>
<accession>A0A7W7WQ10</accession>
<dbReference type="PANTHER" id="PTHR30055">
    <property type="entry name" value="HTH-TYPE TRANSCRIPTIONAL REGULATOR RUTR"/>
    <property type="match status" value="1"/>
</dbReference>
<name>A0A7W7WQ10_9ACTN</name>
<dbReference type="SUPFAM" id="SSF46689">
    <property type="entry name" value="Homeodomain-like"/>
    <property type="match status" value="1"/>
</dbReference>
<keyword evidence="3" id="KW-0804">Transcription</keyword>
<organism evidence="6 7">
    <name type="scientific">Micromonospora polyrhachis</name>
    <dbReference type="NCBI Taxonomy" id="1282883"/>
    <lineage>
        <taxon>Bacteria</taxon>
        <taxon>Bacillati</taxon>
        <taxon>Actinomycetota</taxon>
        <taxon>Actinomycetes</taxon>
        <taxon>Micromonosporales</taxon>
        <taxon>Micromonosporaceae</taxon>
        <taxon>Micromonospora</taxon>
    </lineage>
</organism>
<dbReference type="InterPro" id="IPR009057">
    <property type="entry name" value="Homeodomain-like_sf"/>
</dbReference>
<evidence type="ECO:0000256" key="4">
    <source>
        <dbReference type="PROSITE-ProRule" id="PRU00335"/>
    </source>
</evidence>
<evidence type="ECO:0000256" key="3">
    <source>
        <dbReference type="ARBA" id="ARBA00023163"/>
    </source>
</evidence>
<dbReference type="Pfam" id="PF00440">
    <property type="entry name" value="TetR_N"/>
    <property type="match status" value="1"/>
</dbReference>
<dbReference type="GO" id="GO:0000976">
    <property type="term" value="F:transcription cis-regulatory region binding"/>
    <property type="evidence" value="ECO:0007669"/>
    <property type="project" value="TreeGrafter"/>
</dbReference>
<dbReference type="AlphaFoldDB" id="A0A7W7WQ10"/>